<protein>
    <submittedName>
        <fullName evidence="11">Uncharacterized protein</fullName>
    </submittedName>
</protein>
<dbReference type="InterPro" id="IPR050173">
    <property type="entry name" value="ABC_transporter_C-like"/>
</dbReference>
<evidence type="ECO:0000313" key="12">
    <source>
        <dbReference type="Proteomes" id="UP001168990"/>
    </source>
</evidence>
<evidence type="ECO:0000313" key="11">
    <source>
        <dbReference type="EMBL" id="KAK0158234.1"/>
    </source>
</evidence>
<dbReference type="SMART" id="SM00382">
    <property type="entry name" value="AAA"/>
    <property type="match status" value="2"/>
</dbReference>
<evidence type="ECO:0000256" key="5">
    <source>
        <dbReference type="ARBA" id="ARBA00022840"/>
    </source>
</evidence>
<dbReference type="GO" id="GO:0016887">
    <property type="term" value="F:ATP hydrolysis activity"/>
    <property type="evidence" value="ECO:0007669"/>
    <property type="project" value="InterPro"/>
</dbReference>
<dbReference type="FunFam" id="3.40.50.300:FF:000163">
    <property type="entry name" value="Multidrug resistance-associated protein member 4"/>
    <property type="match status" value="1"/>
</dbReference>
<evidence type="ECO:0000259" key="10">
    <source>
        <dbReference type="PROSITE" id="PS50929"/>
    </source>
</evidence>
<dbReference type="InterPro" id="IPR017871">
    <property type="entry name" value="ABC_transporter-like_CS"/>
</dbReference>
<evidence type="ECO:0000256" key="8">
    <source>
        <dbReference type="SAM" id="Phobius"/>
    </source>
</evidence>
<evidence type="ECO:0000256" key="1">
    <source>
        <dbReference type="ARBA" id="ARBA00004141"/>
    </source>
</evidence>
<dbReference type="PANTHER" id="PTHR24223">
    <property type="entry name" value="ATP-BINDING CASSETTE SUB-FAMILY C"/>
    <property type="match status" value="1"/>
</dbReference>
<keyword evidence="12" id="KW-1185">Reference proteome</keyword>
<evidence type="ECO:0000259" key="9">
    <source>
        <dbReference type="PROSITE" id="PS50893"/>
    </source>
</evidence>
<sequence length="1325" mass="149280">MDSSKKYNNPNPRETANILSKLVFWWLIPLFRYGKRHDLEAKDLQNTLKPDLSEPLGDALEKNWKKEIELAQNNQRKPRLRSAIKKTFMLSFVTYGVWISLTVALRILQPYILGLLLWHFDPRAESSPSEAYIYASYIIVLSIMISLLEQHANMGLLELGMRTRIACSSLVYRKILRLSRYSANKTAGGQVINLLSNDVARFDPLFLYLHYIWIMPIQSAIIAYVIWYYVGIASLAGIFLITIQTIPVQGYLGKWISKFRGKIATRTDERVRLMSEIIKGIQVIKMYTWEKPFQELVSLARKYEIDILTVMSYLRGINRATYVYTERTTLFFTILAFVLSGNNISADVVFAMAQYFNRLQCIMAIFYPMGVSALAEGLVSMRRLENFLLLDENIPLAIPSSSNNAEKNSAIKIKEVSASWITNSISNTLHNINITINPGELYALVGPVGSGKSSLLQLILSELQVNHGHIAVNGKISYASQEPWLFAGSVRNNILFGQPYDEKRYREVTRVCALLKDFIQLPQGDKTLVGEQGASLSGGQRARINLARAIYRDVDIYLLDDPLSAVDTQVSKSLFEDCIKGYLSNKTRILVTHQVQYLKDVDAVVMLNNGVIENQGKLKDFNEEHLNLLASSATEEKTENNQIKDSELKPVPEVIMSSNYVNDDEDQPQETEELIVKGGVSKSLYWRYFRAGASVTGLFFFLFITVLAQLGSSGTDWWLAYWTGQEEKRIRNELNPGNSTTDNLSNNNSSHVSVNKTVIFNETISNDTNNYYDVDTALWVYGILVITSVVMTTARNVIFYKICMNASKNLHNTMFGSLLRAPMRFFNIHPSGQILNRFSKDTGCVDELLPMAMIDSIQIFLVMIGILAQVLIVYWWTIAPIIIMGILYWLLRNLYLATAQDLKRLEGITKSPVFSHVNSSLAGLATIRSSGGQEIVRKEFDSHQDVHTGAYSLFISTSTAFGLWLDSVTISFVAFITYSFIYLHNDSTFAGSIGLVISQILILCGMMQYGMRQTAEMVAQMTSVERILQFTELDKEGPFDSEPNQKPPSTWPVKGRIIFDHVYLKYSDTDEPVLKDLNLNIDGGSKVGIVGRTGAGKSSIISALFNLAKLDGDIIIDDINIKKIGLHDLRSKISIIPQEPMLFSASLRDNLDPFHQYEDNVLWSALEDVELKVAVPSLDHQVTQGGTNFSAGQRQLLCLARAIVRNNKILVMDEATANVDPATDALIQTTIRNKFKDCTVLTIAHRLNTVMDSDRALVMDQGQIMEFDHPHLLLQNPNGYLMNMVNQTGKFMTGKLKKISEDAYNNILHDTDLKEHNLINGIPKS</sequence>
<keyword evidence="7 8" id="KW-0472">Membrane</keyword>
<dbReference type="PANTHER" id="PTHR24223:SF415">
    <property type="entry name" value="FI20190P1"/>
    <property type="match status" value="1"/>
</dbReference>
<keyword evidence="6 8" id="KW-1133">Transmembrane helix</keyword>
<dbReference type="GO" id="GO:0140359">
    <property type="term" value="F:ABC-type transporter activity"/>
    <property type="evidence" value="ECO:0007669"/>
    <property type="project" value="InterPro"/>
</dbReference>
<dbReference type="Proteomes" id="UP001168990">
    <property type="component" value="Unassembled WGS sequence"/>
</dbReference>
<dbReference type="PROSITE" id="PS50893">
    <property type="entry name" value="ABC_TRANSPORTER_2"/>
    <property type="match status" value="2"/>
</dbReference>
<feature type="domain" description="ABC transporter" evidence="9">
    <location>
        <begin position="411"/>
        <end position="634"/>
    </location>
</feature>
<evidence type="ECO:0000256" key="2">
    <source>
        <dbReference type="ARBA" id="ARBA00022448"/>
    </source>
</evidence>
<dbReference type="SUPFAM" id="SSF52540">
    <property type="entry name" value="P-loop containing nucleoside triphosphate hydrolases"/>
    <property type="match status" value="2"/>
</dbReference>
<dbReference type="CDD" id="cd03244">
    <property type="entry name" value="ABCC_MRP_domain2"/>
    <property type="match status" value="1"/>
</dbReference>
<feature type="domain" description="ABC transporter" evidence="9">
    <location>
        <begin position="1057"/>
        <end position="1286"/>
    </location>
</feature>
<keyword evidence="5" id="KW-0067">ATP-binding</keyword>
<feature type="transmembrane region" description="Helical" evidence="8">
    <location>
        <begin position="989"/>
        <end position="1011"/>
    </location>
</feature>
<dbReference type="FunFam" id="1.20.1560.10:FF:000026">
    <property type="entry name" value="Multidrug resistance-associated protein lethal(2)03659"/>
    <property type="match status" value="1"/>
</dbReference>
<feature type="domain" description="ABC transmembrane type-1" evidence="10">
    <location>
        <begin position="699"/>
        <end position="1023"/>
    </location>
</feature>
<feature type="transmembrane region" description="Helical" evidence="8">
    <location>
        <begin position="131"/>
        <end position="148"/>
    </location>
</feature>
<comment type="caution">
    <text evidence="11">The sequence shown here is derived from an EMBL/GenBank/DDBJ whole genome shotgun (WGS) entry which is preliminary data.</text>
</comment>
<dbReference type="CDD" id="cd03250">
    <property type="entry name" value="ABCC_MRP_domain1"/>
    <property type="match status" value="1"/>
</dbReference>
<feature type="transmembrane region" description="Helical" evidence="8">
    <location>
        <begin position="87"/>
        <end position="111"/>
    </location>
</feature>
<feature type="transmembrane region" description="Helical" evidence="8">
    <location>
        <begin position="691"/>
        <end position="711"/>
    </location>
</feature>
<dbReference type="GO" id="GO:0005524">
    <property type="term" value="F:ATP binding"/>
    <property type="evidence" value="ECO:0007669"/>
    <property type="project" value="UniProtKB-KW"/>
</dbReference>
<keyword evidence="2" id="KW-0813">Transport</keyword>
<dbReference type="CDD" id="cd18579">
    <property type="entry name" value="ABC_6TM_ABCC_D1"/>
    <property type="match status" value="1"/>
</dbReference>
<gene>
    <name evidence="11" type="ORF">PV328_009265</name>
</gene>
<feature type="transmembrane region" description="Helical" evidence="8">
    <location>
        <begin position="362"/>
        <end position="379"/>
    </location>
</feature>
<dbReference type="Gene3D" id="3.40.50.300">
    <property type="entry name" value="P-loop containing nucleotide triphosphate hydrolases"/>
    <property type="match status" value="2"/>
</dbReference>
<dbReference type="FunFam" id="1.20.1560.10:FF:000014">
    <property type="entry name" value="Multidrug resistance-associated protein member 4"/>
    <property type="match status" value="1"/>
</dbReference>
<name>A0AA39EWV4_9HYME</name>
<feature type="transmembrane region" description="Helical" evidence="8">
    <location>
        <begin position="778"/>
        <end position="798"/>
    </location>
</feature>
<feature type="transmembrane region" description="Helical" evidence="8">
    <location>
        <begin position="961"/>
        <end position="983"/>
    </location>
</feature>
<proteinExistence type="predicted"/>
<dbReference type="EMBL" id="JAQQBS010001424">
    <property type="protein sequence ID" value="KAK0158234.1"/>
    <property type="molecule type" value="Genomic_DNA"/>
</dbReference>
<evidence type="ECO:0000256" key="3">
    <source>
        <dbReference type="ARBA" id="ARBA00022692"/>
    </source>
</evidence>
<keyword evidence="3 8" id="KW-0812">Transmembrane</keyword>
<keyword evidence="4" id="KW-0547">Nucleotide-binding</keyword>
<dbReference type="FunFam" id="3.40.50.300:FF:000482">
    <property type="entry name" value="Multidrug resistance-associated protein member 4"/>
    <property type="match status" value="1"/>
</dbReference>
<dbReference type="InterPro" id="IPR003439">
    <property type="entry name" value="ABC_transporter-like_ATP-bd"/>
</dbReference>
<dbReference type="SUPFAM" id="SSF90123">
    <property type="entry name" value="ABC transporter transmembrane region"/>
    <property type="match status" value="2"/>
</dbReference>
<dbReference type="PROSITE" id="PS50929">
    <property type="entry name" value="ABC_TM1F"/>
    <property type="match status" value="2"/>
</dbReference>
<dbReference type="InterPro" id="IPR011527">
    <property type="entry name" value="ABC1_TM_dom"/>
</dbReference>
<reference evidence="11" key="2">
    <citation type="submission" date="2023-03" db="EMBL/GenBank/DDBJ databases">
        <authorList>
            <person name="Inwood S.N."/>
            <person name="Skelly J.G."/>
            <person name="Guhlin J."/>
            <person name="Harrop T.W.R."/>
            <person name="Goldson S.G."/>
            <person name="Dearden P.K."/>
        </authorList>
    </citation>
    <scope>NUCLEOTIDE SEQUENCE</scope>
    <source>
        <strain evidence="11">Irish</strain>
        <tissue evidence="11">Whole body</tissue>
    </source>
</reference>
<dbReference type="GO" id="GO:0016020">
    <property type="term" value="C:membrane"/>
    <property type="evidence" value="ECO:0007669"/>
    <property type="project" value="UniProtKB-SubCell"/>
</dbReference>
<accession>A0AA39EWV4</accession>
<feature type="transmembrane region" description="Helical" evidence="8">
    <location>
        <begin position="232"/>
        <end position="252"/>
    </location>
</feature>
<dbReference type="InterPro" id="IPR036640">
    <property type="entry name" value="ABC1_TM_sf"/>
</dbReference>
<evidence type="ECO:0000256" key="6">
    <source>
        <dbReference type="ARBA" id="ARBA00022989"/>
    </source>
</evidence>
<dbReference type="Pfam" id="PF00664">
    <property type="entry name" value="ABC_membrane"/>
    <property type="match status" value="2"/>
</dbReference>
<evidence type="ECO:0000256" key="7">
    <source>
        <dbReference type="ARBA" id="ARBA00023136"/>
    </source>
</evidence>
<feature type="transmembrane region" description="Helical" evidence="8">
    <location>
        <begin position="205"/>
        <end position="226"/>
    </location>
</feature>
<comment type="subcellular location">
    <subcellularLocation>
        <location evidence="1">Membrane</location>
        <topology evidence="1">Multi-pass membrane protein</topology>
    </subcellularLocation>
</comment>
<feature type="transmembrane region" description="Helical" evidence="8">
    <location>
        <begin position="873"/>
        <end position="891"/>
    </location>
</feature>
<feature type="transmembrane region" description="Helical" evidence="8">
    <location>
        <begin position="329"/>
        <end position="356"/>
    </location>
</feature>
<dbReference type="Pfam" id="PF00005">
    <property type="entry name" value="ABC_tran"/>
    <property type="match status" value="2"/>
</dbReference>
<dbReference type="InterPro" id="IPR044746">
    <property type="entry name" value="ABCC_6TM_D1"/>
</dbReference>
<organism evidence="11 12">
    <name type="scientific">Microctonus aethiopoides</name>
    <dbReference type="NCBI Taxonomy" id="144406"/>
    <lineage>
        <taxon>Eukaryota</taxon>
        <taxon>Metazoa</taxon>
        <taxon>Ecdysozoa</taxon>
        <taxon>Arthropoda</taxon>
        <taxon>Hexapoda</taxon>
        <taxon>Insecta</taxon>
        <taxon>Pterygota</taxon>
        <taxon>Neoptera</taxon>
        <taxon>Endopterygota</taxon>
        <taxon>Hymenoptera</taxon>
        <taxon>Apocrita</taxon>
        <taxon>Ichneumonoidea</taxon>
        <taxon>Braconidae</taxon>
        <taxon>Euphorinae</taxon>
        <taxon>Microctonus</taxon>
    </lineage>
</organism>
<dbReference type="PROSITE" id="PS00211">
    <property type="entry name" value="ABC_TRANSPORTER_1"/>
    <property type="match status" value="2"/>
</dbReference>
<dbReference type="InterPro" id="IPR003593">
    <property type="entry name" value="AAA+_ATPase"/>
</dbReference>
<dbReference type="InterPro" id="IPR027417">
    <property type="entry name" value="P-loop_NTPase"/>
</dbReference>
<evidence type="ECO:0000256" key="4">
    <source>
        <dbReference type="ARBA" id="ARBA00022741"/>
    </source>
</evidence>
<reference evidence="11" key="1">
    <citation type="journal article" date="2023" name="bioRxiv">
        <title>Scaffold-level genome assemblies of two parasitoid biocontrol wasps reveal the parthenogenesis mechanism and an associated novel virus.</title>
        <authorList>
            <person name="Inwood S."/>
            <person name="Skelly J."/>
            <person name="Guhlin J."/>
            <person name="Harrop T."/>
            <person name="Goldson S."/>
            <person name="Dearden P."/>
        </authorList>
    </citation>
    <scope>NUCLEOTIDE SEQUENCE</scope>
    <source>
        <strain evidence="11">Irish</strain>
        <tissue evidence="11">Whole body</tissue>
    </source>
</reference>
<feature type="domain" description="ABC transmembrane type-1" evidence="10">
    <location>
        <begin position="101"/>
        <end position="360"/>
    </location>
</feature>
<dbReference type="Gene3D" id="1.20.1560.10">
    <property type="entry name" value="ABC transporter type 1, transmembrane domain"/>
    <property type="match status" value="2"/>
</dbReference>